<feature type="compositionally biased region" description="Low complexity" evidence="11">
    <location>
        <begin position="393"/>
        <end position="404"/>
    </location>
</feature>
<dbReference type="GO" id="GO:0005524">
    <property type="term" value="F:ATP binding"/>
    <property type="evidence" value="ECO:0007669"/>
    <property type="project" value="UniProtKB-KW"/>
</dbReference>
<keyword evidence="5" id="KW-0547">Nucleotide-binding</keyword>
<gene>
    <name evidence="13" type="primary">POM1</name>
    <name evidence="13" type="ORF">GGH94_004218</name>
</gene>
<proteinExistence type="inferred from homology"/>
<protein>
    <recommendedName>
        <fullName evidence="2">dual-specificity kinase</fullName>
        <ecNumber evidence="2">2.7.12.1</ecNumber>
    </recommendedName>
</protein>
<keyword evidence="14" id="KW-1185">Reference proteome</keyword>
<dbReference type="Gene3D" id="1.10.510.10">
    <property type="entry name" value="Transferase(Phosphotransferase) domain 1"/>
    <property type="match status" value="1"/>
</dbReference>
<dbReference type="SUPFAM" id="SSF56112">
    <property type="entry name" value="Protein kinase-like (PK-like)"/>
    <property type="match status" value="1"/>
</dbReference>
<evidence type="ECO:0000256" key="9">
    <source>
        <dbReference type="ARBA" id="ARBA00049308"/>
    </source>
</evidence>
<evidence type="ECO:0000256" key="5">
    <source>
        <dbReference type="ARBA" id="ARBA00022741"/>
    </source>
</evidence>
<dbReference type="InterPro" id="IPR008271">
    <property type="entry name" value="Ser/Thr_kinase_AS"/>
</dbReference>
<dbReference type="PANTHER" id="PTHR24058">
    <property type="entry name" value="DUAL SPECIFICITY PROTEIN KINASE"/>
    <property type="match status" value="1"/>
</dbReference>
<dbReference type="GO" id="GO:0004674">
    <property type="term" value="F:protein serine/threonine kinase activity"/>
    <property type="evidence" value="ECO:0007669"/>
    <property type="project" value="UniProtKB-KW"/>
</dbReference>
<feature type="compositionally biased region" description="Basic and acidic residues" evidence="11">
    <location>
        <begin position="663"/>
        <end position="676"/>
    </location>
</feature>
<dbReference type="PANTHER" id="PTHR24058:SF22">
    <property type="entry name" value="DUAL SPECIFICITY TYROSINE-PHOSPHORYLATION-REGULATED KINASE 4"/>
    <property type="match status" value="1"/>
</dbReference>
<feature type="compositionally biased region" description="Basic and acidic residues" evidence="11">
    <location>
        <begin position="212"/>
        <end position="222"/>
    </location>
</feature>
<keyword evidence="4 13" id="KW-0808">Transferase</keyword>
<keyword evidence="3 13" id="KW-0723">Serine/threonine-protein kinase</keyword>
<evidence type="ECO:0000259" key="12">
    <source>
        <dbReference type="PROSITE" id="PS50011"/>
    </source>
</evidence>
<evidence type="ECO:0000256" key="2">
    <source>
        <dbReference type="ARBA" id="ARBA00013203"/>
    </source>
</evidence>
<evidence type="ECO:0000313" key="13">
    <source>
        <dbReference type="EMBL" id="KAJ2862514.1"/>
    </source>
</evidence>
<dbReference type="EC" id="2.7.12.1" evidence="2"/>
<evidence type="ECO:0000313" key="14">
    <source>
        <dbReference type="Proteomes" id="UP001140074"/>
    </source>
</evidence>
<organism evidence="13 14">
    <name type="scientific">Coemansia aciculifera</name>
    <dbReference type="NCBI Taxonomy" id="417176"/>
    <lineage>
        <taxon>Eukaryota</taxon>
        <taxon>Fungi</taxon>
        <taxon>Fungi incertae sedis</taxon>
        <taxon>Zoopagomycota</taxon>
        <taxon>Kickxellomycotina</taxon>
        <taxon>Kickxellomycetes</taxon>
        <taxon>Kickxellales</taxon>
        <taxon>Kickxellaceae</taxon>
        <taxon>Coemansia</taxon>
    </lineage>
</organism>
<evidence type="ECO:0000256" key="1">
    <source>
        <dbReference type="ARBA" id="ARBA00008867"/>
    </source>
</evidence>
<feature type="compositionally biased region" description="Polar residues" evidence="11">
    <location>
        <begin position="687"/>
        <end position="705"/>
    </location>
</feature>
<keyword evidence="7" id="KW-0067">ATP-binding</keyword>
<dbReference type="InterPro" id="IPR011009">
    <property type="entry name" value="Kinase-like_dom_sf"/>
</dbReference>
<comment type="catalytic activity">
    <reaction evidence="10">
        <text>L-tyrosyl-[protein] + ATP = O-phospho-L-tyrosyl-[protein] + ADP + H(+)</text>
        <dbReference type="Rhea" id="RHEA:10596"/>
        <dbReference type="Rhea" id="RHEA-COMP:10136"/>
        <dbReference type="Rhea" id="RHEA-COMP:20101"/>
        <dbReference type="ChEBI" id="CHEBI:15378"/>
        <dbReference type="ChEBI" id="CHEBI:30616"/>
        <dbReference type="ChEBI" id="CHEBI:46858"/>
        <dbReference type="ChEBI" id="CHEBI:61978"/>
        <dbReference type="ChEBI" id="CHEBI:456216"/>
        <dbReference type="EC" id="2.7.12.1"/>
    </reaction>
</comment>
<accession>A0A9W8M509</accession>
<dbReference type="CDD" id="cd14210">
    <property type="entry name" value="PKc_DYRK"/>
    <property type="match status" value="1"/>
</dbReference>
<feature type="compositionally biased region" description="Polar residues" evidence="11">
    <location>
        <begin position="356"/>
        <end position="367"/>
    </location>
</feature>
<feature type="region of interest" description="Disordered" evidence="11">
    <location>
        <begin position="1055"/>
        <end position="1074"/>
    </location>
</feature>
<sequence>MDSRRKTPEGVSNAVGVARVPRTAVWSQTFGEAGNEDCGQLSPEQRTLSWVSSAFSATESLTVADVSASGSKGQTADREPGIDGVDNINTSLTRRQHVRLTTIDPITGSIAYPNSTASVDELYSPGPAPGAFSLEDDDNDNDNDELCCQGQARETAQHSLLAQPHLVAHGCETDAAGVLSDNFVLGQGKGASGSGLESHVANHRAAPRAFMRKDQRLVEKKTSSTKRLSRAATSRAVFERLGDEIHAVSVSETQGSQRKPAKGTPATGTAAAPPTSTASSLLRAPAKEPAPVTAITTFTSSAETSAVREPAPAATKPALTRVYTLSSSARVGLKSSSSSLSREPATKPSPGKKPLSLTNSKRAQQAVANKADTMSRATASNYLNPHLRRRSRSGVFESSPSSSSTGGGTAPVTPIINSAANAATISGTSKARLGMTRPGMTADRQYLQRPAYTNAGSGTDDERSAVLATSAAAGAAGRPRRMTHQATRLTIDPERAKAAAGTDMPRRTPVTATGVGSSAARRFLRTPSNQELQQVRTDAQPHSPGKDGPDGFVPRPRIGGAAAQARTTAQQAGTHRPLQAKLETSSGPNTVVPRSAARPPIGAPTGAKPPTWRTQQAVRETDDRMSSTGNSTPQRTPANYTGISGTKMAVREGNGQSSSSRGKTSDESKDDSDSKPNHLQRLRPVQSKPTQINAGRHQSSMQSSASAIGIGSYNAAYQAPRPAHRAGAAASVVGAIAPSQVAAPLQTHAAIGQGVRPQIGSYQPRYVAQKGPSSVVSAAPAPTQQQQQMMHIHFPVKPVADQALQQQPRPPTAPGMAAQSRSQSAAHTQSRLGERTPEGASLGGVPPLTPQEAVARYGHQLSAQERTEILEFPHIYYVGNAKARVATRSNYGFDDERGDYIIHMHDHMLYRYELQEVMGKGSFGQVLRACDHKTGETVAIKIIRNRKRFHHQAQVEVKLLECLRRWDPSGAHNILQMTASFYFRNHLCIVMELLSINLYEWLKAHQFSGTPVPLLRSFTVQMLQSLQLMARHRIIHADLKPENILLAHPPPMPSRRVAPPGASGPPPHPLSNPQLGADIQRGAYQIKVIDLGSSCFETERVYTYIQSRFYRAPEVILGLPYGTGIDVWSLGCIVVELLTGYPLFPGENEREQLATIVEVLGPPPAYMLERAPRCADFAEPAPYGVQATPTGNMLLLPNGACLVGNLVIKPFSNSKGKRRRPGSRPLVQILARARDPRLVDFVLRTLAWDPAMRMSPEDALCHPWINDMPAQRPNAGIAPPPHAHLGAQQSPGYMMSPGGYIPQQQQQQQQHMASQNNYMQQMPQHQAGYGNMARARKA</sequence>
<dbReference type="InterPro" id="IPR050494">
    <property type="entry name" value="Ser_Thr_dual-spec_kinase"/>
</dbReference>
<feature type="compositionally biased region" description="Low complexity" evidence="11">
    <location>
        <begin position="262"/>
        <end position="279"/>
    </location>
</feature>
<feature type="region of interest" description="Disordered" evidence="11">
    <location>
        <begin position="64"/>
        <end position="90"/>
    </location>
</feature>
<dbReference type="InterPro" id="IPR000719">
    <property type="entry name" value="Prot_kinase_dom"/>
</dbReference>
<dbReference type="GO" id="GO:0005737">
    <property type="term" value="C:cytoplasm"/>
    <property type="evidence" value="ECO:0007669"/>
    <property type="project" value="TreeGrafter"/>
</dbReference>
<evidence type="ECO:0000256" key="4">
    <source>
        <dbReference type="ARBA" id="ARBA00022679"/>
    </source>
</evidence>
<dbReference type="InterPro" id="IPR042521">
    <property type="entry name" value="DYRK"/>
</dbReference>
<evidence type="ECO:0000256" key="7">
    <source>
        <dbReference type="ARBA" id="ARBA00022840"/>
    </source>
</evidence>
<dbReference type="PROSITE" id="PS00108">
    <property type="entry name" value="PROTEIN_KINASE_ST"/>
    <property type="match status" value="1"/>
</dbReference>
<evidence type="ECO:0000256" key="3">
    <source>
        <dbReference type="ARBA" id="ARBA00022527"/>
    </source>
</evidence>
<feature type="compositionally biased region" description="Polar residues" evidence="11">
    <location>
        <begin position="819"/>
        <end position="831"/>
    </location>
</feature>
<feature type="region of interest" description="Disordered" evidence="11">
    <location>
        <begin position="495"/>
        <end position="705"/>
    </location>
</feature>
<reference evidence="13" key="1">
    <citation type="submission" date="2022-07" db="EMBL/GenBank/DDBJ databases">
        <title>Phylogenomic reconstructions and comparative analyses of Kickxellomycotina fungi.</title>
        <authorList>
            <person name="Reynolds N.K."/>
            <person name="Stajich J.E."/>
            <person name="Barry K."/>
            <person name="Grigoriev I.V."/>
            <person name="Crous P."/>
            <person name="Smith M.E."/>
        </authorList>
    </citation>
    <scope>NUCLEOTIDE SEQUENCE</scope>
    <source>
        <strain evidence="13">RSA 476</strain>
    </source>
</reference>
<feature type="compositionally biased region" description="Polar residues" evidence="11">
    <location>
        <begin position="526"/>
        <end position="537"/>
    </location>
</feature>
<keyword evidence="6 13" id="KW-0418">Kinase</keyword>
<comment type="catalytic activity">
    <reaction evidence="8">
        <text>L-seryl-[protein] + ATP = O-phospho-L-seryl-[protein] + ADP + H(+)</text>
        <dbReference type="Rhea" id="RHEA:17989"/>
        <dbReference type="Rhea" id="RHEA-COMP:9863"/>
        <dbReference type="Rhea" id="RHEA-COMP:11604"/>
        <dbReference type="ChEBI" id="CHEBI:15378"/>
        <dbReference type="ChEBI" id="CHEBI:29999"/>
        <dbReference type="ChEBI" id="CHEBI:30616"/>
        <dbReference type="ChEBI" id="CHEBI:83421"/>
        <dbReference type="ChEBI" id="CHEBI:456216"/>
        <dbReference type="EC" id="2.7.12.1"/>
    </reaction>
</comment>
<feature type="region of interest" description="Disordered" evidence="11">
    <location>
        <begin position="212"/>
        <end position="232"/>
    </location>
</feature>
<feature type="region of interest" description="Disordered" evidence="11">
    <location>
        <begin position="802"/>
        <end position="850"/>
    </location>
</feature>
<comment type="caution">
    <text evidence="13">The sequence shown here is derived from an EMBL/GenBank/DDBJ whole genome shotgun (WGS) entry which is preliminary data.</text>
</comment>
<dbReference type="Proteomes" id="UP001140074">
    <property type="component" value="Unassembled WGS sequence"/>
</dbReference>
<evidence type="ECO:0000256" key="6">
    <source>
        <dbReference type="ARBA" id="ARBA00022777"/>
    </source>
</evidence>
<feature type="region of interest" description="Disordered" evidence="11">
    <location>
        <begin position="330"/>
        <end position="414"/>
    </location>
</feature>
<evidence type="ECO:0000256" key="10">
    <source>
        <dbReference type="ARBA" id="ARBA00051680"/>
    </source>
</evidence>
<evidence type="ECO:0000256" key="11">
    <source>
        <dbReference type="SAM" id="MobiDB-lite"/>
    </source>
</evidence>
<dbReference type="Gene3D" id="3.30.10.30">
    <property type="entry name" value="DYRK"/>
    <property type="match status" value="1"/>
</dbReference>
<feature type="domain" description="Protein kinase" evidence="12">
    <location>
        <begin position="912"/>
        <end position="1265"/>
    </location>
</feature>
<dbReference type="SMART" id="SM00220">
    <property type="entry name" value="S_TKc"/>
    <property type="match status" value="1"/>
</dbReference>
<feature type="region of interest" description="Disordered" evidence="11">
    <location>
        <begin position="248"/>
        <end position="290"/>
    </location>
</feature>
<feature type="compositionally biased region" description="Low complexity" evidence="11">
    <location>
        <begin position="559"/>
        <end position="574"/>
    </location>
</feature>
<dbReference type="GO" id="GO:0005856">
    <property type="term" value="C:cytoskeleton"/>
    <property type="evidence" value="ECO:0007669"/>
    <property type="project" value="TreeGrafter"/>
</dbReference>
<feature type="compositionally biased region" description="Low complexity" evidence="11">
    <location>
        <begin position="330"/>
        <end position="341"/>
    </location>
</feature>
<comment type="catalytic activity">
    <reaction evidence="9">
        <text>L-threonyl-[protein] + ATP = O-phospho-L-threonyl-[protein] + ADP + H(+)</text>
        <dbReference type="Rhea" id="RHEA:46608"/>
        <dbReference type="Rhea" id="RHEA-COMP:11060"/>
        <dbReference type="Rhea" id="RHEA-COMP:11605"/>
        <dbReference type="ChEBI" id="CHEBI:15378"/>
        <dbReference type="ChEBI" id="CHEBI:30013"/>
        <dbReference type="ChEBI" id="CHEBI:30616"/>
        <dbReference type="ChEBI" id="CHEBI:61977"/>
        <dbReference type="ChEBI" id="CHEBI:456216"/>
        <dbReference type="EC" id="2.7.12.1"/>
    </reaction>
</comment>
<name>A0A9W8M509_9FUNG</name>
<dbReference type="PROSITE" id="PS50011">
    <property type="entry name" value="PROTEIN_KINASE_DOM"/>
    <property type="match status" value="1"/>
</dbReference>
<evidence type="ECO:0000256" key="8">
    <source>
        <dbReference type="ARBA" id="ARBA00049003"/>
    </source>
</evidence>
<dbReference type="Gene3D" id="3.30.200.20">
    <property type="entry name" value="Phosphorylase Kinase, domain 1"/>
    <property type="match status" value="1"/>
</dbReference>
<feature type="compositionally biased region" description="Polar residues" evidence="11">
    <location>
        <begin position="626"/>
        <end position="644"/>
    </location>
</feature>
<comment type="similarity">
    <text evidence="1">Belongs to the protein kinase superfamily. CMGC Ser/Thr protein kinase family. MNB/DYRK subfamily.</text>
</comment>
<dbReference type="Pfam" id="PF00069">
    <property type="entry name" value="Pkinase"/>
    <property type="match status" value="1"/>
</dbReference>
<dbReference type="EMBL" id="JANBUY010000164">
    <property type="protein sequence ID" value="KAJ2862514.1"/>
    <property type="molecule type" value="Genomic_DNA"/>
</dbReference>
<dbReference type="GO" id="GO:0004712">
    <property type="term" value="F:protein serine/threonine/tyrosine kinase activity"/>
    <property type="evidence" value="ECO:0007669"/>
    <property type="project" value="UniProtKB-EC"/>
</dbReference>